<dbReference type="Proteomes" id="UP000326396">
    <property type="component" value="Linkage Group LG7"/>
</dbReference>
<dbReference type="Gene3D" id="3.40.395.10">
    <property type="entry name" value="Adenoviral Proteinase, Chain A"/>
    <property type="match status" value="1"/>
</dbReference>
<name>A0A5N6M1M6_9ASTR</name>
<comment type="caution">
    <text evidence="1">The sequence shown here is derived from an EMBL/GenBank/DDBJ whole genome shotgun (WGS) entry which is preliminary data.</text>
</comment>
<accession>A0A5N6M1M6</accession>
<dbReference type="EMBL" id="SZYD01000017">
    <property type="protein sequence ID" value="KAD3067820.1"/>
    <property type="molecule type" value="Genomic_DNA"/>
</dbReference>
<evidence type="ECO:0000313" key="1">
    <source>
        <dbReference type="EMBL" id="KAD3067820.1"/>
    </source>
</evidence>
<dbReference type="OrthoDB" id="1750794at2759"/>
<dbReference type="SUPFAM" id="SSF54001">
    <property type="entry name" value="Cysteine proteinases"/>
    <property type="match status" value="1"/>
</dbReference>
<gene>
    <name evidence="1" type="ORF">E3N88_35700</name>
</gene>
<dbReference type="AlphaFoldDB" id="A0A5N6M1M6"/>
<keyword evidence="2" id="KW-1185">Reference proteome</keyword>
<reference evidence="1 2" key="1">
    <citation type="submission" date="2019-05" db="EMBL/GenBank/DDBJ databases">
        <title>Mikania micrantha, genome provides insights into the molecular mechanism of rapid growth.</title>
        <authorList>
            <person name="Liu B."/>
        </authorList>
    </citation>
    <scope>NUCLEOTIDE SEQUENCE [LARGE SCALE GENOMIC DNA]</scope>
    <source>
        <strain evidence="1">NLD-2019</strain>
        <tissue evidence="1">Leaf</tissue>
    </source>
</reference>
<protein>
    <recommendedName>
        <fullName evidence="3">Ubiquitin-like protease family profile domain-containing protein</fullName>
    </recommendedName>
</protein>
<organism evidence="1 2">
    <name type="scientific">Mikania micrantha</name>
    <name type="common">bitter vine</name>
    <dbReference type="NCBI Taxonomy" id="192012"/>
    <lineage>
        <taxon>Eukaryota</taxon>
        <taxon>Viridiplantae</taxon>
        <taxon>Streptophyta</taxon>
        <taxon>Embryophyta</taxon>
        <taxon>Tracheophyta</taxon>
        <taxon>Spermatophyta</taxon>
        <taxon>Magnoliopsida</taxon>
        <taxon>eudicotyledons</taxon>
        <taxon>Gunneridae</taxon>
        <taxon>Pentapetalae</taxon>
        <taxon>asterids</taxon>
        <taxon>campanulids</taxon>
        <taxon>Asterales</taxon>
        <taxon>Asteraceae</taxon>
        <taxon>Asteroideae</taxon>
        <taxon>Heliantheae alliance</taxon>
        <taxon>Eupatorieae</taxon>
        <taxon>Mikania</taxon>
    </lineage>
</organism>
<sequence length="194" mass="22674">MSEITRWAVLATAGAMAVVQSPYEPVDWMLNNMESSKDKRYNKFKSNIQGALRKNIELLDLKPLVMVFFPIMEYNHYYLVIFELRNPRIFVSDNFDDSVPLVGLRNHEDYFQKDSPYKLKDLFVKYLKECNHPKTDEIAFAVIKKVKISWSTMSNVVDCAVFVMRHGKVHGDPRTVQHRIKQPWNEEKGTAKQS</sequence>
<proteinExistence type="predicted"/>
<evidence type="ECO:0000313" key="2">
    <source>
        <dbReference type="Proteomes" id="UP000326396"/>
    </source>
</evidence>
<evidence type="ECO:0008006" key="3">
    <source>
        <dbReference type="Google" id="ProtNLM"/>
    </source>
</evidence>
<dbReference type="InterPro" id="IPR038765">
    <property type="entry name" value="Papain-like_cys_pep_sf"/>
</dbReference>